<reference evidence="4" key="1">
    <citation type="submission" date="2007-03" db="EMBL/GenBank/DDBJ databases">
        <title>Annotation of Culex pipiens quinquefasciatus.</title>
        <authorList>
            <consortium name="The Broad Institute Genome Sequencing Platform"/>
            <person name="Atkinson P.W."/>
            <person name="Hemingway J."/>
            <person name="Christensen B.M."/>
            <person name="Higgs S."/>
            <person name="Kodira C."/>
            <person name="Hannick L."/>
            <person name="Megy K."/>
            <person name="O'Leary S."/>
            <person name="Pearson M."/>
            <person name="Haas B.J."/>
            <person name="Mauceli E."/>
            <person name="Wortman J.R."/>
            <person name="Lee N.H."/>
            <person name="Guigo R."/>
            <person name="Stanke M."/>
            <person name="Alvarado L."/>
            <person name="Amedeo P."/>
            <person name="Antoine C.H."/>
            <person name="Arensburger P."/>
            <person name="Bidwell S.L."/>
            <person name="Crawford M."/>
            <person name="Camaro F."/>
            <person name="Devon K."/>
            <person name="Engels R."/>
            <person name="Hammond M."/>
            <person name="Howarth C."/>
            <person name="Koehrsen M."/>
            <person name="Lawson D."/>
            <person name="Montgomery P."/>
            <person name="Nene V."/>
            <person name="Nusbaum C."/>
            <person name="Puiu D."/>
            <person name="Romero-Severson J."/>
            <person name="Severson D.W."/>
            <person name="Shumway M."/>
            <person name="Sisk P."/>
            <person name="Stolte C."/>
            <person name="Zeng Q."/>
            <person name="Eisenstadt E."/>
            <person name="Fraser-Liggett C."/>
            <person name="Strausberg R."/>
            <person name="Galagan J."/>
            <person name="Birren B."/>
            <person name="Collins F.H."/>
        </authorList>
    </citation>
    <scope>NUCLEOTIDE SEQUENCE [LARGE SCALE GENOMIC DNA]</scope>
    <source>
        <strain evidence="4">JHB</strain>
    </source>
</reference>
<dbReference type="Pfam" id="PF00089">
    <property type="entry name" value="Trypsin"/>
    <property type="match status" value="2"/>
</dbReference>
<dbReference type="PRINTS" id="PR00722">
    <property type="entry name" value="CHYMOTRYPSIN"/>
</dbReference>
<evidence type="ECO:0000259" key="3">
    <source>
        <dbReference type="PROSITE" id="PS50240"/>
    </source>
</evidence>
<dbReference type="PROSITE" id="PS50240">
    <property type="entry name" value="TRYPSIN_DOM"/>
    <property type="match status" value="1"/>
</dbReference>
<dbReference type="EnsemblMetazoa" id="CPIJ001099-RA">
    <property type="protein sequence ID" value="CPIJ001099-PA"/>
    <property type="gene ID" value="CPIJ001099"/>
</dbReference>
<dbReference type="InterPro" id="IPR001314">
    <property type="entry name" value="Peptidase_S1A"/>
</dbReference>
<dbReference type="SMART" id="SM00020">
    <property type="entry name" value="Tryp_SPc"/>
    <property type="match status" value="1"/>
</dbReference>
<dbReference type="VEuPathDB" id="VectorBase:CPIJ001099"/>
<dbReference type="AlphaFoldDB" id="B0W269"/>
<dbReference type="InParanoid" id="B0W269"/>
<evidence type="ECO:0000313" key="5">
    <source>
        <dbReference type="EnsemblMetazoa" id="CPIJ001099-PA"/>
    </source>
</evidence>
<dbReference type="VEuPathDB" id="VectorBase:CQUJHB004862"/>
<comment type="similarity">
    <text evidence="2">Belongs to the peptidase S1 family. CLIP subfamily.</text>
</comment>
<protein>
    <submittedName>
        <fullName evidence="4">Serine protease</fullName>
    </submittedName>
</protein>
<dbReference type="InterPro" id="IPR009003">
    <property type="entry name" value="Peptidase_S1_PA"/>
</dbReference>
<keyword evidence="4" id="KW-0645">Protease</keyword>
<dbReference type="HOGENOM" id="CLU_597516_0_0_1"/>
<name>B0W269_CULQU</name>
<dbReference type="PANTHER" id="PTHR24260">
    <property type="match status" value="1"/>
</dbReference>
<sequence length="458" mass="50956">MQSVAIQNHMGIKKASSVRCIQSLALFYHTEQQADGGVVQRFSASFPLFQTHNNNNKLVTIVVGNDDVPSHLVVGLLHVRRKEEDQSTESCGLQKIKPKNLPPRENAAYPGQFPWHVAVYHRITRNQAIFVCGGSLISRSFVLTADHCTRTATGAELESDGLLVQLGLHDLESTNWATFQQSAVEDIFRVSDGARWAGMRNDIALLELSSRVRFSNYVQPICLGRVEQFVGIGGMVAGWGLSEGDDLRFLRTTSLKDIGGGLFAKENDDVWFLVGIAAFSESELKSHNCHSKGSFTDVQTYLPWIGAVTGMQFDDSLSEIQPICLWQLDPALEKIVNRIGYLVGHGTERFNQQTKILKEFPMPIASASDCMRDHDRFTRLYVKSRTFCAGLRNGTGPDFGDTGGGLFLEDGGKWFLRGVLSKMVPTNEYDGVLKTKFAIFADITYYLNWIDATLRENS</sequence>
<dbReference type="KEGG" id="cqu:CpipJ_CPIJ001099"/>
<dbReference type="VEuPathDB" id="VectorBase:CQUJHB014164"/>
<dbReference type="Gene3D" id="2.40.10.10">
    <property type="entry name" value="Trypsin-like serine proteases"/>
    <property type="match status" value="3"/>
</dbReference>
<dbReference type="EMBL" id="DS231825">
    <property type="protein sequence ID" value="EDS28133.1"/>
    <property type="molecule type" value="Genomic_DNA"/>
</dbReference>
<proteinExistence type="inferred from homology"/>
<reference evidence="5" key="2">
    <citation type="submission" date="2020-05" db="UniProtKB">
        <authorList>
            <consortium name="EnsemblMetazoa"/>
        </authorList>
    </citation>
    <scope>IDENTIFICATION</scope>
    <source>
        <strain evidence="5">JHB</strain>
    </source>
</reference>
<keyword evidence="6" id="KW-1185">Reference proteome</keyword>
<dbReference type="InterPro" id="IPR051333">
    <property type="entry name" value="CLIP_Serine_Protease"/>
</dbReference>
<dbReference type="InterPro" id="IPR001254">
    <property type="entry name" value="Trypsin_dom"/>
</dbReference>
<gene>
    <name evidence="5" type="primary">6032107</name>
    <name evidence="4" type="ORF">CpipJ_CPIJ001099</name>
</gene>
<feature type="domain" description="Peptidase S1" evidence="3">
    <location>
        <begin position="62"/>
        <end position="455"/>
    </location>
</feature>
<accession>B0W269</accession>
<evidence type="ECO:0000313" key="4">
    <source>
        <dbReference type="EMBL" id="EDS28133.1"/>
    </source>
</evidence>
<dbReference type="PANTHER" id="PTHR24260:SF136">
    <property type="entry name" value="GH08193P-RELATED"/>
    <property type="match status" value="1"/>
</dbReference>
<dbReference type="eggNOG" id="KOG3627">
    <property type="taxonomic scope" value="Eukaryota"/>
</dbReference>
<dbReference type="GO" id="GO:0004252">
    <property type="term" value="F:serine-type endopeptidase activity"/>
    <property type="evidence" value="ECO:0007669"/>
    <property type="project" value="InterPro"/>
</dbReference>
<evidence type="ECO:0000256" key="1">
    <source>
        <dbReference type="ARBA" id="ARBA00023157"/>
    </source>
</evidence>
<dbReference type="Proteomes" id="UP000002320">
    <property type="component" value="Unassembled WGS sequence"/>
</dbReference>
<evidence type="ECO:0000313" key="6">
    <source>
        <dbReference type="Proteomes" id="UP000002320"/>
    </source>
</evidence>
<dbReference type="SUPFAM" id="SSF50494">
    <property type="entry name" value="Trypsin-like serine proteases"/>
    <property type="match status" value="2"/>
</dbReference>
<dbReference type="InterPro" id="IPR043504">
    <property type="entry name" value="Peptidase_S1_PA_chymotrypsin"/>
</dbReference>
<dbReference type="FunFam" id="2.40.10.10:FF:000068">
    <property type="entry name" value="transmembrane protease serine 2"/>
    <property type="match status" value="1"/>
</dbReference>
<evidence type="ECO:0000256" key="2">
    <source>
        <dbReference type="ARBA" id="ARBA00024195"/>
    </source>
</evidence>
<organism>
    <name type="scientific">Culex quinquefasciatus</name>
    <name type="common">Southern house mosquito</name>
    <name type="synonym">Culex pungens</name>
    <dbReference type="NCBI Taxonomy" id="7176"/>
    <lineage>
        <taxon>Eukaryota</taxon>
        <taxon>Metazoa</taxon>
        <taxon>Ecdysozoa</taxon>
        <taxon>Arthropoda</taxon>
        <taxon>Hexapoda</taxon>
        <taxon>Insecta</taxon>
        <taxon>Pterygota</taxon>
        <taxon>Neoptera</taxon>
        <taxon>Endopterygota</taxon>
        <taxon>Diptera</taxon>
        <taxon>Nematocera</taxon>
        <taxon>Culicoidea</taxon>
        <taxon>Culicidae</taxon>
        <taxon>Culicinae</taxon>
        <taxon>Culicini</taxon>
        <taxon>Culex</taxon>
        <taxon>Culex</taxon>
    </lineage>
</organism>
<keyword evidence="1" id="KW-1015">Disulfide bond</keyword>
<dbReference type="GO" id="GO:0006508">
    <property type="term" value="P:proteolysis"/>
    <property type="evidence" value="ECO:0007669"/>
    <property type="project" value="UniProtKB-KW"/>
</dbReference>
<keyword evidence="4" id="KW-0378">Hydrolase</keyword>
<dbReference type="OrthoDB" id="6147874at2759"/>